<dbReference type="Pfam" id="PF05658">
    <property type="entry name" value="YadA_head"/>
    <property type="match status" value="2"/>
</dbReference>
<accession>A0ABT0PA98</accession>
<comment type="caution">
    <text evidence="5">The sequence shown here is derived from an EMBL/GenBank/DDBJ whole genome shotgun (WGS) entry which is preliminary data.</text>
</comment>
<dbReference type="EMBL" id="JAMCOF010000026">
    <property type="protein sequence ID" value="MCL6230383.1"/>
    <property type="molecule type" value="Genomic_DNA"/>
</dbReference>
<dbReference type="InterPro" id="IPR008635">
    <property type="entry name" value="Coiled_stalk_dom"/>
</dbReference>
<dbReference type="Gene3D" id="6.10.250.2030">
    <property type="match status" value="1"/>
</dbReference>
<feature type="region of interest" description="Disordered" evidence="1">
    <location>
        <begin position="715"/>
        <end position="744"/>
    </location>
</feature>
<evidence type="ECO:0000256" key="1">
    <source>
        <dbReference type="SAM" id="MobiDB-lite"/>
    </source>
</evidence>
<feature type="domain" description="Trimeric autotransporter adhesin YadA-like head" evidence="3">
    <location>
        <begin position="198"/>
        <end position="221"/>
    </location>
</feature>
<evidence type="ECO:0000259" key="3">
    <source>
        <dbReference type="Pfam" id="PF05658"/>
    </source>
</evidence>
<keyword evidence="2" id="KW-0732">Signal</keyword>
<evidence type="ECO:0000313" key="5">
    <source>
        <dbReference type="EMBL" id="MCL6230383.1"/>
    </source>
</evidence>
<feature type="compositionally biased region" description="Basic and acidic residues" evidence="1">
    <location>
        <begin position="724"/>
        <end position="739"/>
    </location>
</feature>
<feature type="signal peptide" evidence="2">
    <location>
        <begin position="1"/>
        <end position="22"/>
    </location>
</feature>
<dbReference type="Gene3D" id="6.10.250.2120">
    <property type="match status" value="1"/>
</dbReference>
<feature type="non-terminal residue" evidence="5">
    <location>
        <position position="758"/>
    </location>
</feature>
<dbReference type="Proteomes" id="UP001523003">
    <property type="component" value="Unassembled WGS sequence"/>
</dbReference>
<keyword evidence="6" id="KW-1185">Reference proteome</keyword>
<feature type="domain" description="Trimeric autotransporter adhesin YadA-like stalk" evidence="4">
    <location>
        <begin position="623"/>
        <end position="662"/>
    </location>
</feature>
<evidence type="ECO:0000313" key="6">
    <source>
        <dbReference type="Proteomes" id="UP001523003"/>
    </source>
</evidence>
<reference evidence="5 6" key="1">
    <citation type="submission" date="2022-05" db="EMBL/GenBank/DDBJ databases">
        <title>Description of the Bartonella bilalgolemii sp. nov. Isolated from Apodemus uralensis (Pallas 1811).</title>
        <authorList>
            <person name="Zgheib R."/>
            <person name="Celebi B."/>
        </authorList>
    </citation>
    <scope>NUCLEOTIDE SEQUENCE [LARGE SCALE GENOMIC DNA]</scope>
    <source>
        <strain evidence="5 6">G70</strain>
    </source>
</reference>
<dbReference type="Pfam" id="PF05662">
    <property type="entry name" value="YadA_stalk"/>
    <property type="match status" value="4"/>
</dbReference>
<dbReference type="Gene3D" id="6.20.50.100">
    <property type="match status" value="2"/>
</dbReference>
<feature type="domain" description="Trimeric autotransporter adhesin YadA-like stalk" evidence="4">
    <location>
        <begin position="441"/>
        <end position="482"/>
    </location>
</feature>
<dbReference type="InterPro" id="IPR008640">
    <property type="entry name" value="Adhesin_Head_dom"/>
</dbReference>
<evidence type="ECO:0000256" key="2">
    <source>
        <dbReference type="SAM" id="SignalP"/>
    </source>
</evidence>
<feature type="domain" description="Trimeric autotransporter adhesin YadA-like stalk" evidence="4">
    <location>
        <begin position="326"/>
        <end position="358"/>
    </location>
</feature>
<evidence type="ECO:0000259" key="4">
    <source>
        <dbReference type="Pfam" id="PF05662"/>
    </source>
</evidence>
<gene>
    <name evidence="5" type="ORF">M4Z11_07290</name>
</gene>
<dbReference type="SUPFAM" id="SSF101967">
    <property type="entry name" value="Adhesin YadA, collagen-binding domain"/>
    <property type="match status" value="3"/>
</dbReference>
<proteinExistence type="predicted"/>
<organism evidence="5 6">
    <name type="scientific">Bartonella bilalgolemii</name>
    <dbReference type="NCBI Taxonomy" id="2942911"/>
    <lineage>
        <taxon>Bacteria</taxon>
        <taxon>Pseudomonadati</taxon>
        <taxon>Pseudomonadota</taxon>
        <taxon>Alphaproteobacteria</taxon>
        <taxon>Hyphomicrobiales</taxon>
        <taxon>Bartonellaceae</taxon>
        <taxon>Bartonella</taxon>
    </lineage>
</organism>
<dbReference type="InterPro" id="IPR011049">
    <property type="entry name" value="Serralysin-like_metalloprot_C"/>
</dbReference>
<feature type="domain" description="Trimeric autotransporter adhesin YadA-like head" evidence="3">
    <location>
        <begin position="261"/>
        <end position="283"/>
    </location>
</feature>
<sequence>MKAASLGTVMTVLLSSVSPVIASTFSPVEIMSQGPDLAFLNIKASDHDEDNASSSALLAATKEQYEKLLMEALPNVGGDYNFYVSGDYPINFTVNSTVRSSADNPRCIKQPGLIGCYTDGLALGDAIQSDEGSITIGSGVAIGGTGADIVISGHYVLGEKASAISNAIAIGRELVGERLGEPGTQAISEAALADSPWSVAIGTNTKVSAGTDNSVALGMNAKIGIGSSDSVALGHSTNVGAGSRNSVALGSSAKVGNNSVGGIAIGNSAQANVVNGVALGAESVADVKKGVVGYKPGSTASKDDFIWTGTSAAVSVGNVVKKITRQIVGVAAGTQDTDAVNVAQLKSLQELVTENTGGKGWKLSVGGQNTTDVEAGGTVDFSSTGNLQISKDEKNKVTFDLAKSITVDKLTVAGHILDKGGLILKDGPSMTVMGINAADKKITGVADGMVDSDAANIKQLNAVENLAKNGWKLLVPGGKSINVGAGSELGFFTGSENLSIVVSDQGAITFDLAKKITADAITVGKNILNENGLQIKDKGDVLGPAILVSGISAGNKKITGVLVGTEDTDAVNFSQLKAVKNELEKNNWIQQDSATGVITIGAQAGGEAINLANKEKKGRTLSGLKDGEVSTTSTAAITGGQLYALNQQLADYFGGGAGYGANGWTDPKFEVVQFNFGGKAGEKTYDTYNNVADAFGGVNKSMENLNNRIDSVEKQTEQNGLNWDEDKGAYDARRKDEKGNLATSTITGVKDGEISKGS</sequence>
<dbReference type="Gene3D" id="2.150.10.10">
    <property type="entry name" value="Serralysin-like metalloprotease, C-terminal"/>
    <property type="match status" value="2"/>
</dbReference>
<dbReference type="Gene3D" id="2.20.70.140">
    <property type="match status" value="2"/>
</dbReference>
<feature type="domain" description="Trimeric autotransporter adhesin YadA-like stalk" evidence="4">
    <location>
        <begin position="557"/>
        <end position="585"/>
    </location>
</feature>
<protein>
    <submittedName>
        <fullName evidence="5">Uncharacterized protein</fullName>
    </submittedName>
</protein>
<name>A0ABT0PA98_9HYPH</name>
<feature type="chain" id="PRO_5045091349" evidence="2">
    <location>
        <begin position="23"/>
        <end position="758"/>
    </location>
</feature>